<feature type="transmembrane region" description="Helical" evidence="19">
    <location>
        <begin position="60"/>
        <end position="79"/>
    </location>
</feature>
<dbReference type="NCBIfam" id="NF001278">
    <property type="entry name" value="PRK00235.1-5"/>
    <property type="match status" value="1"/>
</dbReference>
<evidence type="ECO:0000256" key="11">
    <source>
        <dbReference type="ARBA" id="ARBA00022842"/>
    </source>
</evidence>
<feature type="transmembrane region" description="Helical" evidence="19">
    <location>
        <begin position="34"/>
        <end position="53"/>
    </location>
</feature>
<dbReference type="KEGG" id="seds:AAY24_03480"/>
<comment type="cofactor">
    <cofactor evidence="1 19">
        <name>Mg(2+)</name>
        <dbReference type="ChEBI" id="CHEBI:18420"/>
    </cofactor>
</comment>
<evidence type="ECO:0000256" key="2">
    <source>
        <dbReference type="ARBA" id="ARBA00004651"/>
    </source>
</evidence>
<evidence type="ECO:0000256" key="17">
    <source>
        <dbReference type="ARBA" id="ARBA00048623"/>
    </source>
</evidence>
<name>A0A0F7JVJ7_9GAMM</name>
<accession>A0A0F7JVJ7</accession>
<dbReference type="NCBIfam" id="TIGR00317">
    <property type="entry name" value="cobS"/>
    <property type="match status" value="1"/>
</dbReference>
<feature type="transmembrane region" description="Helical" evidence="19">
    <location>
        <begin position="112"/>
        <end position="131"/>
    </location>
</feature>
<comment type="pathway">
    <text evidence="3 19">Cofactor biosynthesis; adenosylcobalamin biosynthesis; adenosylcobalamin from cob(II)yrinate a,c-diamide: step 7/7.</text>
</comment>
<evidence type="ECO:0000256" key="4">
    <source>
        <dbReference type="ARBA" id="ARBA00010561"/>
    </source>
</evidence>
<dbReference type="PANTHER" id="PTHR34148">
    <property type="entry name" value="ADENOSYLCOBINAMIDE-GDP RIBAZOLETRANSFERASE"/>
    <property type="match status" value="1"/>
</dbReference>
<comment type="function">
    <text evidence="14 19">Joins adenosylcobinamide-GDP and alpha-ribazole to generate adenosylcobalamin (Ado-cobalamin). Also synthesizes adenosylcobalamin 5'-phosphate from adenosylcobinamide-GDP and alpha-ribazole 5'-phosphate.</text>
</comment>
<dbReference type="EMBL" id="CP011412">
    <property type="protein sequence ID" value="AKH19572.1"/>
    <property type="molecule type" value="Genomic_DNA"/>
</dbReference>
<dbReference type="GO" id="GO:0005886">
    <property type="term" value="C:plasma membrane"/>
    <property type="evidence" value="ECO:0007669"/>
    <property type="project" value="UniProtKB-SubCell"/>
</dbReference>
<dbReference type="InterPro" id="IPR003805">
    <property type="entry name" value="CobS"/>
</dbReference>
<keyword evidence="9 19" id="KW-0808">Transferase</keyword>
<keyword evidence="7 19" id="KW-1003">Cell membrane</keyword>
<comment type="subcellular location">
    <subcellularLocation>
        <location evidence="2 19">Cell membrane</location>
        <topology evidence="2 19">Multi-pass membrane protein</topology>
    </subcellularLocation>
</comment>
<reference evidence="20 21" key="1">
    <citation type="journal article" date="2015" name="Genome Announc.">
        <title>Complete Genome Sequence of Sedimenticola thiotaurini Strain SIP-G1, a Polyphosphate- and Polyhydroxyalkanoate-Accumulating Sulfur-Oxidizing Gammaproteobacterium Isolated from Salt Marsh Sediments.</title>
        <authorList>
            <person name="Flood B.E."/>
            <person name="Jones D.S."/>
            <person name="Bailey J.V."/>
        </authorList>
    </citation>
    <scope>NUCLEOTIDE SEQUENCE [LARGE SCALE GENOMIC DNA]</scope>
    <source>
        <strain evidence="20 21">SIP-G1</strain>
    </source>
</reference>
<keyword evidence="10 19" id="KW-0812">Transmembrane</keyword>
<keyword evidence="13 19" id="KW-0472">Membrane</keyword>
<evidence type="ECO:0000256" key="16">
    <source>
        <dbReference type="ARBA" id="ARBA00032853"/>
    </source>
</evidence>
<keyword evidence="21" id="KW-1185">Reference proteome</keyword>
<dbReference type="AlphaFoldDB" id="A0A0F7JVJ7"/>
<dbReference type="UniPathway" id="UPA00148">
    <property type="reaction ID" value="UER00238"/>
</dbReference>
<evidence type="ECO:0000256" key="10">
    <source>
        <dbReference type="ARBA" id="ARBA00022692"/>
    </source>
</evidence>
<keyword evidence="11 19" id="KW-0460">Magnesium</keyword>
<keyword evidence="8 19" id="KW-0169">Cobalamin biosynthesis</keyword>
<evidence type="ECO:0000256" key="18">
    <source>
        <dbReference type="ARBA" id="ARBA00049504"/>
    </source>
</evidence>
<dbReference type="Pfam" id="PF02654">
    <property type="entry name" value="CobS"/>
    <property type="match status" value="1"/>
</dbReference>
<evidence type="ECO:0000313" key="21">
    <source>
        <dbReference type="Proteomes" id="UP000034410"/>
    </source>
</evidence>
<organism evidence="20 21">
    <name type="scientific">Sedimenticola thiotaurini</name>
    <dbReference type="NCBI Taxonomy" id="1543721"/>
    <lineage>
        <taxon>Bacteria</taxon>
        <taxon>Pseudomonadati</taxon>
        <taxon>Pseudomonadota</taxon>
        <taxon>Gammaproteobacteria</taxon>
        <taxon>Chromatiales</taxon>
        <taxon>Sedimenticolaceae</taxon>
        <taxon>Sedimenticola</taxon>
    </lineage>
</organism>
<dbReference type="OrthoDB" id="9794626at2"/>
<dbReference type="GO" id="GO:0009236">
    <property type="term" value="P:cobalamin biosynthetic process"/>
    <property type="evidence" value="ECO:0007669"/>
    <property type="project" value="UniProtKB-UniRule"/>
</dbReference>
<dbReference type="HAMAP" id="MF_00719">
    <property type="entry name" value="CobS"/>
    <property type="match status" value="1"/>
</dbReference>
<comment type="catalytic activity">
    <reaction evidence="17 19">
        <text>alpha-ribazole + adenosylcob(III)inamide-GDP = adenosylcob(III)alamin + GMP + H(+)</text>
        <dbReference type="Rhea" id="RHEA:16049"/>
        <dbReference type="ChEBI" id="CHEBI:10329"/>
        <dbReference type="ChEBI" id="CHEBI:15378"/>
        <dbReference type="ChEBI" id="CHEBI:18408"/>
        <dbReference type="ChEBI" id="CHEBI:58115"/>
        <dbReference type="ChEBI" id="CHEBI:60487"/>
        <dbReference type="EC" id="2.7.8.26"/>
    </reaction>
</comment>
<protein>
    <recommendedName>
        <fullName evidence="6 19">Adenosylcobinamide-GDP ribazoletransferase</fullName>
        <ecNumber evidence="5 19">2.7.8.26</ecNumber>
    </recommendedName>
    <alternativeName>
        <fullName evidence="16 19">Cobalamin synthase</fullName>
    </alternativeName>
    <alternativeName>
        <fullName evidence="15 19">Cobalamin-5'-phosphate synthase</fullName>
    </alternativeName>
</protein>
<feature type="transmembrane region" description="Helical" evidence="19">
    <location>
        <begin position="138"/>
        <end position="161"/>
    </location>
</feature>
<sequence length="246" mass="26434">MIRQFFFALQFLTRLPVPANLPLLSETEQGRSLLFYPLVGLLIGLLLILTGVLVGSDESLLCAALVLTVWVAITGGLHIDGLADMTDAWIGGQGDRERTLEIMKDPRCGPSAVVAVVLLLIVKLAALNSLIMQDAWGVILLAPLIGRSNLIASFLYLPYVRPHGLGAMLAAHLPRLEAGRVLLAALLFCLLIQGWVAVWMLLFCGLLFVIYRSMLLSRIGGFTGDSAGTICELGETMALVAAALLL</sequence>
<proteinExistence type="inferred from homology"/>
<feature type="transmembrane region" description="Helical" evidence="19">
    <location>
        <begin position="181"/>
        <end position="211"/>
    </location>
</feature>
<evidence type="ECO:0000256" key="1">
    <source>
        <dbReference type="ARBA" id="ARBA00001946"/>
    </source>
</evidence>
<keyword evidence="12 19" id="KW-1133">Transmembrane helix</keyword>
<dbReference type="PATRIC" id="fig|1543721.4.peg.730"/>
<dbReference type="GO" id="GO:0008818">
    <property type="term" value="F:cobalamin 5'-phosphate synthase activity"/>
    <property type="evidence" value="ECO:0007669"/>
    <property type="project" value="UniProtKB-UniRule"/>
</dbReference>
<evidence type="ECO:0000256" key="12">
    <source>
        <dbReference type="ARBA" id="ARBA00022989"/>
    </source>
</evidence>
<dbReference type="Proteomes" id="UP000034410">
    <property type="component" value="Chromosome"/>
</dbReference>
<evidence type="ECO:0000256" key="5">
    <source>
        <dbReference type="ARBA" id="ARBA00013200"/>
    </source>
</evidence>
<evidence type="ECO:0000256" key="9">
    <source>
        <dbReference type="ARBA" id="ARBA00022679"/>
    </source>
</evidence>
<evidence type="ECO:0000256" key="8">
    <source>
        <dbReference type="ARBA" id="ARBA00022573"/>
    </source>
</evidence>
<comment type="catalytic activity">
    <reaction evidence="18 19">
        <text>alpha-ribazole 5'-phosphate + adenosylcob(III)inamide-GDP = adenosylcob(III)alamin 5'-phosphate + GMP + H(+)</text>
        <dbReference type="Rhea" id="RHEA:23560"/>
        <dbReference type="ChEBI" id="CHEBI:15378"/>
        <dbReference type="ChEBI" id="CHEBI:57918"/>
        <dbReference type="ChEBI" id="CHEBI:58115"/>
        <dbReference type="ChEBI" id="CHEBI:60487"/>
        <dbReference type="ChEBI" id="CHEBI:60493"/>
        <dbReference type="EC" id="2.7.8.26"/>
    </reaction>
</comment>
<evidence type="ECO:0000256" key="15">
    <source>
        <dbReference type="ARBA" id="ARBA00032605"/>
    </source>
</evidence>
<dbReference type="EC" id="2.7.8.26" evidence="5 19"/>
<comment type="similarity">
    <text evidence="4 19">Belongs to the CobS family.</text>
</comment>
<gene>
    <name evidence="19" type="primary">cobS</name>
    <name evidence="20" type="ORF">AAY24_03480</name>
</gene>
<evidence type="ECO:0000256" key="13">
    <source>
        <dbReference type="ARBA" id="ARBA00023136"/>
    </source>
</evidence>
<dbReference type="RefSeq" id="WP_046858508.1">
    <property type="nucleotide sequence ID" value="NZ_CP011412.1"/>
</dbReference>
<dbReference type="PANTHER" id="PTHR34148:SF1">
    <property type="entry name" value="ADENOSYLCOBINAMIDE-GDP RIBAZOLETRANSFERASE"/>
    <property type="match status" value="1"/>
</dbReference>
<evidence type="ECO:0000313" key="20">
    <source>
        <dbReference type="EMBL" id="AKH19572.1"/>
    </source>
</evidence>
<evidence type="ECO:0000256" key="6">
    <source>
        <dbReference type="ARBA" id="ARBA00015850"/>
    </source>
</evidence>
<evidence type="ECO:0000256" key="19">
    <source>
        <dbReference type="HAMAP-Rule" id="MF_00719"/>
    </source>
</evidence>
<evidence type="ECO:0000256" key="3">
    <source>
        <dbReference type="ARBA" id="ARBA00004663"/>
    </source>
</evidence>
<evidence type="ECO:0000256" key="7">
    <source>
        <dbReference type="ARBA" id="ARBA00022475"/>
    </source>
</evidence>
<dbReference type="GO" id="GO:0051073">
    <property type="term" value="F:adenosylcobinamide-GDP ribazoletransferase activity"/>
    <property type="evidence" value="ECO:0007669"/>
    <property type="project" value="UniProtKB-UniRule"/>
</dbReference>
<evidence type="ECO:0000256" key="14">
    <source>
        <dbReference type="ARBA" id="ARBA00025228"/>
    </source>
</evidence>